<feature type="compositionally biased region" description="Basic and acidic residues" evidence="1">
    <location>
        <begin position="56"/>
        <end position="70"/>
    </location>
</feature>
<keyword evidence="3" id="KW-1185">Reference proteome</keyword>
<feature type="non-terminal residue" evidence="2">
    <location>
        <position position="233"/>
    </location>
</feature>
<organism evidence="2 3">
    <name type="scientific">Gymnopus androsaceus JB14</name>
    <dbReference type="NCBI Taxonomy" id="1447944"/>
    <lineage>
        <taxon>Eukaryota</taxon>
        <taxon>Fungi</taxon>
        <taxon>Dikarya</taxon>
        <taxon>Basidiomycota</taxon>
        <taxon>Agaricomycotina</taxon>
        <taxon>Agaricomycetes</taxon>
        <taxon>Agaricomycetidae</taxon>
        <taxon>Agaricales</taxon>
        <taxon>Marasmiineae</taxon>
        <taxon>Omphalotaceae</taxon>
        <taxon>Gymnopus</taxon>
    </lineage>
</organism>
<dbReference type="EMBL" id="ML771089">
    <property type="protein sequence ID" value="KAE9382707.1"/>
    <property type="molecule type" value="Genomic_DNA"/>
</dbReference>
<evidence type="ECO:0000256" key="1">
    <source>
        <dbReference type="SAM" id="MobiDB-lite"/>
    </source>
</evidence>
<gene>
    <name evidence="2" type="ORF">BT96DRAFT_195117</name>
</gene>
<evidence type="ECO:0000313" key="3">
    <source>
        <dbReference type="Proteomes" id="UP000799118"/>
    </source>
</evidence>
<sequence>MPSTLKKNQSFTTNLSNIDGIVNDRKFQRQRLENLNWRAWHLQKNIMVDTNANSNREYKEKERGAEHEAPSIEQNQRANINAIETEHSREAIQSRWPEAIKHMQFTFSLDQPDPIPFPEFNKRTPAKPDEQISVLANNDKEPCVAERHRREDLPLRFPPLFSSDFGPAALLSPAPTLTAHINYGEGPNAPNAPNNDGSDGFSILRPTIELPLNKLNRVDGPRPWSPLFFASSS</sequence>
<accession>A0A6A4GB49</accession>
<feature type="region of interest" description="Disordered" evidence="1">
    <location>
        <begin position="51"/>
        <end position="71"/>
    </location>
</feature>
<evidence type="ECO:0000313" key="2">
    <source>
        <dbReference type="EMBL" id="KAE9382707.1"/>
    </source>
</evidence>
<proteinExistence type="predicted"/>
<dbReference type="OrthoDB" id="515401at2759"/>
<dbReference type="AlphaFoldDB" id="A0A6A4GB49"/>
<dbReference type="Proteomes" id="UP000799118">
    <property type="component" value="Unassembled WGS sequence"/>
</dbReference>
<protein>
    <recommendedName>
        <fullName evidence="4">Nitrogen regulatory protein areA GATA-like domain-containing protein</fullName>
    </recommendedName>
</protein>
<name>A0A6A4GB49_9AGAR</name>
<reference evidence="2" key="1">
    <citation type="journal article" date="2019" name="Environ. Microbiol.">
        <title>Fungal ecological strategies reflected in gene transcription - a case study of two litter decomposers.</title>
        <authorList>
            <person name="Barbi F."/>
            <person name="Kohler A."/>
            <person name="Barry K."/>
            <person name="Baskaran P."/>
            <person name="Daum C."/>
            <person name="Fauchery L."/>
            <person name="Ihrmark K."/>
            <person name="Kuo A."/>
            <person name="LaButti K."/>
            <person name="Lipzen A."/>
            <person name="Morin E."/>
            <person name="Grigoriev I.V."/>
            <person name="Henrissat B."/>
            <person name="Lindahl B."/>
            <person name="Martin F."/>
        </authorList>
    </citation>
    <scope>NUCLEOTIDE SEQUENCE</scope>
    <source>
        <strain evidence="2">JB14</strain>
    </source>
</reference>
<feature type="region of interest" description="Disordered" evidence="1">
    <location>
        <begin position="182"/>
        <end position="203"/>
    </location>
</feature>
<evidence type="ECO:0008006" key="4">
    <source>
        <dbReference type="Google" id="ProtNLM"/>
    </source>
</evidence>